<evidence type="ECO:0000256" key="3">
    <source>
        <dbReference type="ARBA" id="ARBA00022676"/>
    </source>
</evidence>
<keyword evidence="3 6" id="KW-0328">Glycosyltransferase</keyword>
<evidence type="ECO:0000256" key="2">
    <source>
        <dbReference type="ARBA" id="ARBA00022519"/>
    </source>
</evidence>
<keyword evidence="5" id="KW-0472">Membrane</keyword>
<keyword evidence="1" id="KW-1003">Cell membrane</keyword>
<accession>A0ABU9J907</accession>
<evidence type="ECO:0000313" key="7">
    <source>
        <dbReference type="Proteomes" id="UP001491613"/>
    </source>
</evidence>
<name>A0ABU9J907_AEREN</name>
<evidence type="ECO:0000256" key="4">
    <source>
        <dbReference type="ARBA" id="ARBA00022679"/>
    </source>
</evidence>
<evidence type="ECO:0000256" key="1">
    <source>
        <dbReference type="ARBA" id="ARBA00022475"/>
    </source>
</evidence>
<keyword evidence="4 6" id="KW-0808">Transferase</keyword>
<dbReference type="RefSeq" id="WP_342017059.1">
    <property type="nucleotide sequence ID" value="NZ_JAAKTU010000001.1"/>
</dbReference>
<keyword evidence="2" id="KW-0997">Cell inner membrane</keyword>
<dbReference type="GO" id="GO:0102031">
    <property type="term" value="F:4-acetamido-4,6-dideoxy-D-galactose transferase activity"/>
    <property type="evidence" value="ECO:0007669"/>
    <property type="project" value="UniProtKB-EC"/>
</dbReference>
<evidence type="ECO:0000313" key="6">
    <source>
        <dbReference type="EMBL" id="MEL3919068.1"/>
    </source>
</evidence>
<gene>
    <name evidence="6" type="ORF">V1482_06535</name>
</gene>
<dbReference type="EC" id="2.4.1.325" evidence="6"/>
<dbReference type="Pfam" id="PF07429">
    <property type="entry name" value="Glyco_transf_56"/>
    <property type="match status" value="1"/>
</dbReference>
<dbReference type="Proteomes" id="UP001491613">
    <property type="component" value="Unassembled WGS sequence"/>
</dbReference>
<evidence type="ECO:0000256" key="5">
    <source>
        <dbReference type="ARBA" id="ARBA00023136"/>
    </source>
</evidence>
<organism evidence="6 7">
    <name type="scientific">Aeromonas enteropelogenes</name>
    <name type="common">Aeromonas trota</name>
    <dbReference type="NCBI Taxonomy" id="29489"/>
    <lineage>
        <taxon>Bacteria</taxon>
        <taxon>Pseudomonadati</taxon>
        <taxon>Pseudomonadota</taxon>
        <taxon>Gammaproteobacteria</taxon>
        <taxon>Aeromonadales</taxon>
        <taxon>Aeromonadaceae</taxon>
        <taxon>Aeromonas</taxon>
    </lineage>
</organism>
<sequence>MDKILHIFSETHHHNVSIIDYFTKLNLDGVLHQFLVFDRKRITELYVELSTDVLFFGQNMEMFPWLRSHHHEFDEIFFHGFFNHVLWELILEDKAFCRKSNWLMFGGDLLMDLYFKENDPVYVKTTEIRKKCVHNMHSIFSNVSSDDDEKTCINRYGKPRVCLKYAYYNNYDVEPQILPEGLSLFLQAGHVVVIGNSADVTNRHKEFITSVHEKWPESKVLCPLTYSGNKKYIQEVIAHGKGLLGDKFYPLLDMLPKAAYFYALSLCQVLLLGHQRQQAGHHWLFWLKSGKPLFGACTAPIPSDLITKGAKIMDIKVLPDKAKLDELEADFTKNQDVFECHFTKPHIDMLWQRNFATLHATRQG</sequence>
<keyword evidence="7" id="KW-1185">Reference proteome</keyword>
<reference evidence="6 7" key="1">
    <citation type="submission" date="2024-01" db="EMBL/GenBank/DDBJ databases">
        <title>Horizontal gene transfer in Aeromonas trota.</title>
        <authorList>
            <person name="Otero Olarra J.E."/>
            <person name="Perez Valdespino A."/>
        </authorList>
    </citation>
    <scope>NUCLEOTIDE SEQUENCE [LARGE SCALE GENOMIC DNA]</scope>
    <source>
        <strain evidence="6 7">9.1</strain>
    </source>
</reference>
<comment type="caution">
    <text evidence="6">The sequence shown here is derived from an EMBL/GenBank/DDBJ whole genome shotgun (WGS) entry which is preliminary data.</text>
</comment>
<dbReference type="EMBL" id="JAZDDP010000002">
    <property type="protein sequence ID" value="MEL3919068.1"/>
    <property type="molecule type" value="Genomic_DNA"/>
</dbReference>
<proteinExistence type="predicted"/>
<dbReference type="InterPro" id="IPR009993">
    <property type="entry name" value="WecF"/>
</dbReference>
<protein>
    <submittedName>
        <fullName evidence="6">TDP-N-acetylfucosamine:lipid II N-acetylfucosaminyltransferase</fullName>
        <ecNumber evidence="6">2.4.1.325</ecNumber>
    </submittedName>
</protein>